<evidence type="ECO:0000313" key="9">
    <source>
        <dbReference type="Proteomes" id="UP001185659"/>
    </source>
</evidence>
<evidence type="ECO:0000256" key="6">
    <source>
        <dbReference type="RuleBase" id="RU362091"/>
    </source>
</evidence>
<protein>
    <recommendedName>
        <fullName evidence="10">Na+/proline symporter</fullName>
    </recommendedName>
</protein>
<dbReference type="PROSITE" id="PS50283">
    <property type="entry name" value="NA_SOLUT_SYMP_3"/>
    <property type="match status" value="1"/>
</dbReference>
<evidence type="ECO:0000256" key="4">
    <source>
        <dbReference type="ARBA" id="ARBA00022989"/>
    </source>
</evidence>
<sequence length="431" mass="44974">MDINLQLPLIGAVLALPALYALWRAPSGTRDDFIFNSGRTGFWGTLAGIVCGNIGIGTFVAIMLFSAASPVIGVSLAFAYTLGLVICAIIAPNVHALSERHGVRGLIDLIVVTHRIQQPLLVWLPIAFVFLLRATVQLLALAAILMTILPVSQLAAVGLAALCAGAYTAIGGYRVATETDVVQSLIIVAGIALLTFANLGAVPQTGPFFDLGPYRLPLLIGVWLFIPVSAVLAVDNWQRMATARDPQVARRAFLAGAPLCLLCYLGIVWLGLGGAVEGAITSGLHALVPAGHGWIVDLMLIAVVMSTMDTFVMPLMTGLERTTLPLRQLQLMVVAVFAGMALIGALFGDLLSSIIAAFSSLAVFLPTVLAAVLGHRVSAPAAILSLNAGVIVTLLLLTVDQNSAALVGCAFAAMVYAFTAYLTGSRRAIAG</sequence>
<comment type="similarity">
    <text evidence="2 6">Belongs to the sodium:solute symporter (SSF) (TC 2.A.21) family.</text>
</comment>
<comment type="subcellular location">
    <subcellularLocation>
        <location evidence="1">Membrane</location>
        <topology evidence="1">Multi-pass membrane protein</topology>
    </subcellularLocation>
</comment>
<feature type="transmembrane region" description="Helical" evidence="7">
    <location>
        <begin position="292"/>
        <end position="317"/>
    </location>
</feature>
<dbReference type="Pfam" id="PF00474">
    <property type="entry name" value="SSF"/>
    <property type="match status" value="1"/>
</dbReference>
<proteinExistence type="inferred from homology"/>
<keyword evidence="9" id="KW-1185">Reference proteome</keyword>
<feature type="transmembrane region" description="Helical" evidence="7">
    <location>
        <begin position="381"/>
        <end position="399"/>
    </location>
</feature>
<evidence type="ECO:0000256" key="7">
    <source>
        <dbReference type="SAM" id="Phobius"/>
    </source>
</evidence>
<feature type="transmembrane region" description="Helical" evidence="7">
    <location>
        <begin position="185"/>
        <end position="202"/>
    </location>
</feature>
<comment type="caution">
    <text evidence="8">The sequence shown here is derived from an EMBL/GenBank/DDBJ whole genome shotgun (WGS) entry which is preliminary data.</text>
</comment>
<feature type="transmembrane region" description="Helical" evidence="7">
    <location>
        <begin position="329"/>
        <end position="348"/>
    </location>
</feature>
<evidence type="ECO:0000256" key="3">
    <source>
        <dbReference type="ARBA" id="ARBA00022692"/>
    </source>
</evidence>
<feature type="transmembrane region" description="Helical" evidence="7">
    <location>
        <begin position="120"/>
        <end position="148"/>
    </location>
</feature>
<dbReference type="InterPro" id="IPR038377">
    <property type="entry name" value="Na/Glc_symporter_sf"/>
</dbReference>
<evidence type="ECO:0008006" key="10">
    <source>
        <dbReference type="Google" id="ProtNLM"/>
    </source>
</evidence>
<keyword evidence="3 7" id="KW-0812">Transmembrane</keyword>
<reference evidence="8 9" key="1">
    <citation type="submission" date="2023-10" db="EMBL/GenBank/DDBJ databases">
        <authorList>
            <person name="Venkata Ramana C."/>
            <person name="Sasikala C."/>
            <person name="Dhurka M."/>
        </authorList>
    </citation>
    <scope>NUCLEOTIDE SEQUENCE [LARGE SCALE GENOMIC DNA]</scope>
    <source>
        <strain evidence="8 9">KCTC 32151</strain>
    </source>
</reference>
<feature type="transmembrane region" description="Helical" evidence="7">
    <location>
        <begin position="6"/>
        <end position="23"/>
    </location>
</feature>
<dbReference type="Proteomes" id="UP001185659">
    <property type="component" value="Unassembled WGS sequence"/>
</dbReference>
<organism evidence="8 9">
    <name type="scientific">Nitratireductor aquimarinus</name>
    <dbReference type="NCBI Taxonomy" id="889300"/>
    <lineage>
        <taxon>Bacteria</taxon>
        <taxon>Pseudomonadati</taxon>
        <taxon>Pseudomonadota</taxon>
        <taxon>Alphaproteobacteria</taxon>
        <taxon>Hyphomicrobiales</taxon>
        <taxon>Phyllobacteriaceae</taxon>
        <taxon>Nitratireductor</taxon>
    </lineage>
</organism>
<feature type="transmembrane region" description="Helical" evidence="7">
    <location>
        <begin position="405"/>
        <end position="424"/>
    </location>
</feature>
<gene>
    <name evidence="8" type="ORF">R2G56_10420</name>
</gene>
<accession>A0ABU4AKB5</accession>
<feature type="transmembrane region" description="Helical" evidence="7">
    <location>
        <begin position="71"/>
        <end position="91"/>
    </location>
</feature>
<dbReference type="EMBL" id="JAWLIP010000004">
    <property type="protein sequence ID" value="MDV6226698.1"/>
    <property type="molecule type" value="Genomic_DNA"/>
</dbReference>
<keyword evidence="4 7" id="KW-1133">Transmembrane helix</keyword>
<evidence type="ECO:0000256" key="1">
    <source>
        <dbReference type="ARBA" id="ARBA00004141"/>
    </source>
</evidence>
<feature type="transmembrane region" description="Helical" evidence="7">
    <location>
        <begin position="154"/>
        <end position="173"/>
    </location>
</feature>
<feature type="transmembrane region" description="Helical" evidence="7">
    <location>
        <begin position="253"/>
        <end position="272"/>
    </location>
</feature>
<dbReference type="InterPro" id="IPR001734">
    <property type="entry name" value="Na/solute_symporter"/>
</dbReference>
<feature type="transmembrane region" description="Helical" evidence="7">
    <location>
        <begin position="354"/>
        <end position="374"/>
    </location>
</feature>
<evidence type="ECO:0000256" key="2">
    <source>
        <dbReference type="ARBA" id="ARBA00006434"/>
    </source>
</evidence>
<keyword evidence="5 7" id="KW-0472">Membrane</keyword>
<evidence type="ECO:0000256" key="5">
    <source>
        <dbReference type="ARBA" id="ARBA00023136"/>
    </source>
</evidence>
<dbReference type="Gene3D" id="1.20.1730.10">
    <property type="entry name" value="Sodium/glucose cotransporter"/>
    <property type="match status" value="1"/>
</dbReference>
<dbReference type="RefSeq" id="WP_297559361.1">
    <property type="nucleotide sequence ID" value="NZ_JAWLIP010000004.1"/>
</dbReference>
<name>A0ABU4AKB5_9HYPH</name>
<evidence type="ECO:0000313" key="8">
    <source>
        <dbReference type="EMBL" id="MDV6226698.1"/>
    </source>
</evidence>
<feature type="transmembrane region" description="Helical" evidence="7">
    <location>
        <begin position="43"/>
        <end position="65"/>
    </location>
</feature>
<feature type="transmembrane region" description="Helical" evidence="7">
    <location>
        <begin position="214"/>
        <end position="233"/>
    </location>
</feature>